<sequence>MEKGGMMMTYDVIWKRLEGEGLEYCTVTLQPATVIQGKVICADADRCFVEYEVKCDAEGGTEEVVVRYYEEQKIRTLRLERDHQDRWTVNGVVQDELTGAKDIDIGVTPSTNVLPIRRLQLEIGQCAEVMAAWICFPQFTVQPLLQSYEKTGDNTYIYRSIDSGYTAHLQVDANGVAINYEDQWKAL</sequence>
<dbReference type="RefSeq" id="WP_232055630.1">
    <property type="nucleotide sequence ID" value="NZ_LS992241.1"/>
</dbReference>
<dbReference type="Pfam" id="PF06475">
    <property type="entry name" value="Glycolipid_bind"/>
    <property type="match status" value="1"/>
</dbReference>
<reference evidence="2" key="1">
    <citation type="submission" date="2018-08" db="EMBL/GenBank/DDBJ databases">
        <authorList>
            <person name="Chevrot R."/>
        </authorList>
    </citation>
    <scope>NUCLEOTIDE SEQUENCE [LARGE SCALE GENOMIC DNA]</scope>
</reference>
<accession>A0A383RCV5</accession>
<dbReference type="SUPFAM" id="SSF159275">
    <property type="entry name" value="PA1994-like"/>
    <property type="match status" value="1"/>
</dbReference>
<evidence type="ECO:0000313" key="1">
    <source>
        <dbReference type="EMBL" id="SYX84935.1"/>
    </source>
</evidence>
<evidence type="ECO:0008006" key="3">
    <source>
        <dbReference type="Google" id="ProtNLM"/>
    </source>
</evidence>
<dbReference type="Proteomes" id="UP000304148">
    <property type="component" value="Chromosome"/>
</dbReference>
<dbReference type="AlphaFoldDB" id="A0A383RCV5"/>
<dbReference type="InterPro" id="IPR009467">
    <property type="entry name" value="Glycolipid-bd_prot_put"/>
</dbReference>
<proteinExistence type="predicted"/>
<organism evidence="1 2">
    <name type="scientific">Paenibacillus alvei</name>
    <name type="common">Bacillus alvei</name>
    <dbReference type="NCBI Taxonomy" id="44250"/>
    <lineage>
        <taxon>Bacteria</taxon>
        <taxon>Bacillati</taxon>
        <taxon>Bacillota</taxon>
        <taxon>Bacilli</taxon>
        <taxon>Bacillales</taxon>
        <taxon>Paenibacillaceae</taxon>
        <taxon>Paenibacillus</taxon>
    </lineage>
</organism>
<protein>
    <recommendedName>
        <fullName evidence="3">Glycolipid-binding domain-containing protein</fullName>
    </recommendedName>
</protein>
<gene>
    <name evidence="1" type="ORF">PBLR_13357</name>
</gene>
<evidence type="ECO:0000313" key="2">
    <source>
        <dbReference type="Proteomes" id="UP000304148"/>
    </source>
</evidence>
<name>A0A383RCV5_PAEAL</name>
<dbReference type="EMBL" id="LS992241">
    <property type="protein sequence ID" value="SYX84935.1"/>
    <property type="molecule type" value="Genomic_DNA"/>
</dbReference>